<keyword evidence="2" id="KW-1185">Reference proteome</keyword>
<name>A0ABY0FJK3_9NEIS</name>
<sequence length="80" mass="8843">MDLTEASLDQLYDELDRRERTPPSTRYKWLCGQCGHEFVGGEGLKGVTIMAGEVYCACCAAFPRDADTPGFPVPMKKQAL</sequence>
<organism evidence="1 2">
    <name type="scientific">Crenobacter cavernae</name>
    <dbReference type="NCBI Taxonomy" id="2290923"/>
    <lineage>
        <taxon>Bacteria</taxon>
        <taxon>Pseudomonadati</taxon>
        <taxon>Pseudomonadota</taxon>
        <taxon>Betaproteobacteria</taxon>
        <taxon>Neisseriales</taxon>
        <taxon>Neisseriaceae</taxon>
        <taxon>Crenobacter</taxon>
    </lineage>
</organism>
<gene>
    <name evidence="1" type="ORF">EBB06_02035</name>
</gene>
<dbReference type="EMBL" id="REGR01000001">
    <property type="protein sequence ID" value="RXZ45613.1"/>
    <property type="molecule type" value="Genomic_DNA"/>
</dbReference>
<evidence type="ECO:0000313" key="2">
    <source>
        <dbReference type="Proteomes" id="UP000290682"/>
    </source>
</evidence>
<protein>
    <submittedName>
        <fullName evidence="1">Uncharacterized protein</fullName>
    </submittedName>
</protein>
<proteinExistence type="predicted"/>
<evidence type="ECO:0000313" key="1">
    <source>
        <dbReference type="EMBL" id="RXZ45613.1"/>
    </source>
</evidence>
<accession>A0ABY0FJK3</accession>
<dbReference type="Proteomes" id="UP000290682">
    <property type="component" value="Unassembled WGS sequence"/>
</dbReference>
<dbReference type="RefSeq" id="WP_129211030.1">
    <property type="nucleotide sequence ID" value="NZ_REGR01000001.1"/>
</dbReference>
<reference evidence="1 2" key="1">
    <citation type="submission" date="2018-10" db="EMBL/GenBank/DDBJ databases">
        <title>Draft genome of Fastidiocella sp. strain 375T, a bacterium isolated from a karstic cave dripping water.</title>
        <authorList>
            <person name="Coelho C."/>
            <person name="Verissimo A."/>
            <person name="Tiago I."/>
        </authorList>
    </citation>
    <scope>NUCLEOTIDE SEQUENCE [LARGE SCALE GENOMIC DNA]</scope>
    <source>
        <strain evidence="1 2">CAVE-375</strain>
    </source>
</reference>
<comment type="caution">
    <text evidence="1">The sequence shown here is derived from an EMBL/GenBank/DDBJ whole genome shotgun (WGS) entry which is preliminary data.</text>
</comment>